<keyword evidence="1" id="KW-0676">Redox-active center</keyword>
<dbReference type="Gene3D" id="3.40.30.10">
    <property type="entry name" value="Glutaredoxin"/>
    <property type="match status" value="1"/>
</dbReference>
<dbReference type="EMBL" id="OB793627">
    <property type="protein sequence ID" value="CAD7428089.1"/>
    <property type="molecule type" value="Genomic_DNA"/>
</dbReference>
<feature type="signal peptide" evidence="2">
    <location>
        <begin position="1"/>
        <end position="17"/>
    </location>
</feature>
<feature type="chain" id="PRO_5031444343" evidence="2">
    <location>
        <begin position="18"/>
        <end position="79"/>
    </location>
</feature>
<dbReference type="InterPro" id="IPR036249">
    <property type="entry name" value="Thioredoxin-like_sf"/>
</dbReference>
<sequence length="79" mass="8826">MISTSMIFVLLLRQKRAIVTRASWRSFEVQVNGQVIHSKLSTMAFPDFTNVIDIVGDVAQGKEVKSVSVQQPITDCDIM</sequence>
<proteinExistence type="predicted"/>
<name>A0A7R9E862_9NEOP</name>
<evidence type="ECO:0000313" key="3">
    <source>
        <dbReference type="EMBL" id="CAD7428089.1"/>
    </source>
</evidence>
<organism evidence="3">
    <name type="scientific">Timema monikensis</name>
    <dbReference type="NCBI Taxonomy" id="170555"/>
    <lineage>
        <taxon>Eukaryota</taxon>
        <taxon>Metazoa</taxon>
        <taxon>Ecdysozoa</taxon>
        <taxon>Arthropoda</taxon>
        <taxon>Hexapoda</taxon>
        <taxon>Insecta</taxon>
        <taxon>Pterygota</taxon>
        <taxon>Neoptera</taxon>
        <taxon>Polyneoptera</taxon>
        <taxon>Phasmatodea</taxon>
        <taxon>Timematodea</taxon>
        <taxon>Timematoidea</taxon>
        <taxon>Timematidae</taxon>
        <taxon>Timema</taxon>
    </lineage>
</organism>
<keyword evidence="2" id="KW-0732">Signal</keyword>
<evidence type="ECO:0000256" key="1">
    <source>
        <dbReference type="ARBA" id="ARBA00023284"/>
    </source>
</evidence>
<dbReference type="Pfam" id="PF10262">
    <property type="entry name" value="Rdx"/>
    <property type="match status" value="1"/>
</dbReference>
<reference evidence="3" key="1">
    <citation type="submission" date="2020-11" db="EMBL/GenBank/DDBJ databases">
        <authorList>
            <person name="Tran Van P."/>
        </authorList>
    </citation>
    <scope>NUCLEOTIDE SEQUENCE</scope>
</reference>
<evidence type="ECO:0000256" key="2">
    <source>
        <dbReference type="SAM" id="SignalP"/>
    </source>
</evidence>
<dbReference type="SUPFAM" id="SSF52833">
    <property type="entry name" value="Thioredoxin-like"/>
    <property type="match status" value="1"/>
</dbReference>
<dbReference type="InterPro" id="IPR011893">
    <property type="entry name" value="Selenoprotein_Rdx-typ"/>
</dbReference>
<accession>A0A7R9E862</accession>
<dbReference type="AlphaFoldDB" id="A0A7R9E862"/>
<protein>
    <submittedName>
        <fullName evidence="3">Uncharacterized protein</fullName>
    </submittedName>
</protein>
<gene>
    <name evidence="3" type="ORF">TMSB3V08_LOCUS4904</name>
</gene>